<feature type="compositionally biased region" description="Basic and acidic residues" evidence="1">
    <location>
        <begin position="91"/>
        <end position="114"/>
    </location>
</feature>
<proteinExistence type="predicted"/>
<sequence length="114" mass="13795">MNSLLFYSMLIVCLTVHSVRCQEDEDNSGDGLFSKFKKMFKEFVESVRSIWNDFKEEVKSRSTDMRDWTKEMFDSFKEKMKEWVEQSTSATEKEKEDMKRYLERLEMPEEKKDS</sequence>
<organism evidence="3 4">
    <name type="scientific">Trichonephila clavipes</name>
    <name type="common">Golden silk orbweaver</name>
    <name type="synonym">Nephila clavipes</name>
    <dbReference type="NCBI Taxonomy" id="2585209"/>
    <lineage>
        <taxon>Eukaryota</taxon>
        <taxon>Metazoa</taxon>
        <taxon>Ecdysozoa</taxon>
        <taxon>Arthropoda</taxon>
        <taxon>Chelicerata</taxon>
        <taxon>Arachnida</taxon>
        <taxon>Araneae</taxon>
        <taxon>Araneomorphae</taxon>
        <taxon>Entelegynae</taxon>
        <taxon>Araneoidea</taxon>
        <taxon>Nephilidae</taxon>
        <taxon>Trichonephila</taxon>
    </lineage>
</organism>
<keyword evidence="4" id="KW-1185">Reference proteome</keyword>
<feature type="signal peptide" evidence="2">
    <location>
        <begin position="1"/>
        <end position="21"/>
    </location>
</feature>
<dbReference type="Gene3D" id="1.20.120.20">
    <property type="entry name" value="Apolipoprotein"/>
    <property type="match status" value="1"/>
</dbReference>
<gene>
    <name evidence="3" type="ORF">TNCV_3096831</name>
</gene>
<reference evidence="3" key="1">
    <citation type="submission" date="2020-08" db="EMBL/GenBank/DDBJ databases">
        <title>Multicomponent nature underlies the extraordinary mechanical properties of spider dragline silk.</title>
        <authorList>
            <person name="Kono N."/>
            <person name="Nakamura H."/>
            <person name="Mori M."/>
            <person name="Yoshida Y."/>
            <person name="Ohtoshi R."/>
            <person name="Malay A.D."/>
            <person name="Moran D.A.P."/>
            <person name="Tomita M."/>
            <person name="Numata K."/>
            <person name="Arakawa K."/>
        </authorList>
    </citation>
    <scope>NUCLEOTIDE SEQUENCE</scope>
</reference>
<evidence type="ECO:0000256" key="1">
    <source>
        <dbReference type="SAM" id="MobiDB-lite"/>
    </source>
</evidence>
<protein>
    <submittedName>
        <fullName evidence="3">Uncharacterized protein</fullName>
    </submittedName>
</protein>
<feature type="chain" id="PRO_5036494353" evidence="2">
    <location>
        <begin position="22"/>
        <end position="114"/>
    </location>
</feature>
<keyword evidence="2" id="KW-0732">Signal</keyword>
<accession>A0A8X6VLQ3</accession>
<dbReference type="EMBL" id="BMAU01021310">
    <property type="protein sequence ID" value="GFY12129.1"/>
    <property type="molecule type" value="Genomic_DNA"/>
</dbReference>
<name>A0A8X6VLQ3_TRICX</name>
<dbReference type="AlphaFoldDB" id="A0A8X6VLQ3"/>
<evidence type="ECO:0000313" key="4">
    <source>
        <dbReference type="Proteomes" id="UP000887159"/>
    </source>
</evidence>
<evidence type="ECO:0000313" key="3">
    <source>
        <dbReference type="EMBL" id="GFY12129.1"/>
    </source>
</evidence>
<evidence type="ECO:0000256" key="2">
    <source>
        <dbReference type="SAM" id="SignalP"/>
    </source>
</evidence>
<dbReference type="Proteomes" id="UP000887159">
    <property type="component" value="Unassembled WGS sequence"/>
</dbReference>
<feature type="region of interest" description="Disordered" evidence="1">
    <location>
        <begin position="86"/>
        <end position="114"/>
    </location>
</feature>
<comment type="caution">
    <text evidence="3">The sequence shown here is derived from an EMBL/GenBank/DDBJ whole genome shotgun (WGS) entry which is preliminary data.</text>
</comment>